<keyword evidence="7" id="KW-0256">Endoplasmic reticulum</keyword>
<dbReference type="NCBIfam" id="TIGR00345">
    <property type="entry name" value="GET3_arsA_TRC40"/>
    <property type="match status" value="1"/>
</dbReference>
<protein>
    <recommendedName>
        <fullName evidence="9">ArsA/GET3 Anion-transporting ATPase-like domain-containing protein</fullName>
    </recommendedName>
</protein>
<dbReference type="PANTHER" id="PTHR10803:SF3">
    <property type="entry name" value="ATPASE GET3"/>
    <property type="match status" value="1"/>
</dbReference>
<evidence type="ECO:0000256" key="7">
    <source>
        <dbReference type="ARBA" id="ARBA00022824"/>
    </source>
</evidence>
<dbReference type="InterPro" id="IPR027417">
    <property type="entry name" value="P-loop_NTPase"/>
</dbReference>
<evidence type="ECO:0000259" key="9">
    <source>
        <dbReference type="Pfam" id="PF02374"/>
    </source>
</evidence>
<keyword evidence="4" id="KW-0963">Cytoplasm</keyword>
<evidence type="ECO:0000256" key="2">
    <source>
        <dbReference type="ARBA" id="ARBA00011040"/>
    </source>
</evidence>
<evidence type="ECO:0000256" key="6">
    <source>
        <dbReference type="ARBA" id="ARBA00022801"/>
    </source>
</evidence>
<proteinExistence type="inferred from homology"/>
<evidence type="ECO:0000256" key="4">
    <source>
        <dbReference type="ARBA" id="ARBA00022490"/>
    </source>
</evidence>
<dbReference type="EMBL" id="OC001262">
    <property type="protein sequence ID" value="CAD7259532.1"/>
    <property type="molecule type" value="Genomic_DNA"/>
</dbReference>
<evidence type="ECO:0000256" key="8">
    <source>
        <dbReference type="ARBA" id="ARBA00022840"/>
    </source>
</evidence>
<dbReference type="InterPro" id="IPR016300">
    <property type="entry name" value="ATPase_ArsA/GET3"/>
</dbReference>
<dbReference type="CDD" id="cd02035">
    <property type="entry name" value="ArsA"/>
    <property type="match status" value="1"/>
</dbReference>
<dbReference type="Pfam" id="PF02374">
    <property type="entry name" value="ArsA_ATPase"/>
    <property type="match status" value="1"/>
</dbReference>
<keyword evidence="6" id="KW-0378">Hydrolase</keyword>
<comment type="subcellular location">
    <subcellularLocation>
        <location evidence="1">Cytoplasm</location>
    </subcellularLocation>
</comment>
<keyword evidence="8" id="KW-0067">ATP-binding</keyword>
<evidence type="ECO:0000256" key="5">
    <source>
        <dbReference type="ARBA" id="ARBA00022741"/>
    </source>
</evidence>
<dbReference type="GO" id="GO:0005524">
    <property type="term" value="F:ATP binding"/>
    <property type="evidence" value="ECO:0007669"/>
    <property type="project" value="UniProtKB-KW"/>
</dbReference>
<sequence>MASVSDSIMTDDEDVLEPTLQNVIDQKSLRWIFVGERVAPQSILHEPPLVDTVRDKVTWQSRTNHYASDVNSMPSLSLIFETAGSAVCPFPLRLLVVCGWLRTASSRLACRVAWLDLSLWFWTHVHARQPFMSRWLSALGLLRANLCDNILSDFFVHPLHNNLSFRTPSLVREPLLSTLVKTGADTLSPTALEGNRLINVLSSSSSLAVQLAGSRESVLIISTDPAHNISDAFNQKFSKVPTKVIGFDNLFAMEIDPNVGFNELPEEYFEGENEAMKLSKGVMQEIVGAFPGIDEAMSYAEVMKLVKSMNFTVVVFDTAPTGHTLRLLSFPQVVEKGLGKLLRIKMKIGPLISQMSSLLGISDFNPDSFSKKIEEMLVIIRQVNEQFRDPNQTTFVCVCIAEFLSLYETERLVQELTKCGIDTHNIIVNQLLFPSPGEAPCRMCAARHKVQAKYLDQINDLYEDFHVIKLPLLEHEVRGANQVKEFSANLLKPYQPK</sequence>
<keyword evidence="5" id="KW-0547">Nucleotide-binding</keyword>
<dbReference type="InterPro" id="IPR025723">
    <property type="entry name" value="ArsA/GET3_ATPase-like"/>
</dbReference>
<dbReference type="GO" id="GO:0016887">
    <property type="term" value="F:ATP hydrolysis activity"/>
    <property type="evidence" value="ECO:0007669"/>
    <property type="project" value="InterPro"/>
</dbReference>
<evidence type="ECO:0000256" key="1">
    <source>
        <dbReference type="ARBA" id="ARBA00004496"/>
    </source>
</evidence>
<accession>A0A7R9ASB8</accession>
<dbReference type="Gene3D" id="3.40.50.300">
    <property type="entry name" value="P-loop containing nucleotide triphosphate hydrolases"/>
    <property type="match status" value="1"/>
</dbReference>
<evidence type="ECO:0000256" key="3">
    <source>
        <dbReference type="ARBA" id="ARBA00022448"/>
    </source>
</evidence>
<feature type="domain" description="ArsA/GET3 Anion-transporting ATPase-like" evidence="9">
    <location>
        <begin position="202"/>
        <end position="491"/>
    </location>
</feature>
<organism evidence="10">
    <name type="scientific">Timema shepardi</name>
    <name type="common">Walking stick</name>
    <dbReference type="NCBI Taxonomy" id="629360"/>
    <lineage>
        <taxon>Eukaryota</taxon>
        <taxon>Metazoa</taxon>
        <taxon>Ecdysozoa</taxon>
        <taxon>Arthropoda</taxon>
        <taxon>Hexapoda</taxon>
        <taxon>Insecta</taxon>
        <taxon>Pterygota</taxon>
        <taxon>Neoptera</taxon>
        <taxon>Polyneoptera</taxon>
        <taxon>Phasmatodea</taxon>
        <taxon>Timematodea</taxon>
        <taxon>Timematoidea</taxon>
        <taxon>Timematidae</taxon>
        <taxon>Timema</taxon>
    </lineage>
</organism>
<name>A0A7R9ASB8_TIMSH</name>
<comment type="similarity">
    <text evidence="2">Belongs to the arsA ATPase family.</text>
</comment>
<dbReference type="GO" id="GO:0043529">
    <property type="term" value="C:GET complex"/>
    <property type="evidence" value="ECO:0007669"/>
    <property type="project" value="TreeGrafter"/>
</dbReference>
<reference evidence="10" key="1">
    <citation type="submission" date="2020-11" db="EMBL/GenBank/DDBJ databases">
        <authorList>
            <person name="Tran Van P."/>
        </authorList>
    </citation>
    <scope>NUCLEOTIDE SEQUENCE</scope>
</reference>
<gene>
    <name evidence="10" type="ORF">TSIB3V08_LOCUS3736</name>
</gene>
<dbReference type="GO" id="GO:0071816">
    <property type="term" value="P:tail-anchored membrane protein insertion into ER membrane"/>
    <property type="evidence" value="ECO:0007669"/>
    <property type="project" value="TreeGrafter"/>
</dbReference>
<dbReference type="SUPFAM" id="SSF52540">
    <property type="entry name" value="P-loop containing nucleoside triphosphate hydrolases"/>
    <property type="match status" value="1"/>
</dbReference>
<evidence type="ECO:0000313" key="10">
    <source>
        <dbReference type="EMBL" id="CAD7259532.1"/>
    </source>
</evidence>
<dbReference type="AlphaFoldDB" id="A0A7R9ASB8"/>
<dbReference type="PANTHER" id="PTHR10803">
    <property type="entry name" value="ARSENICAL PUMP-DRIVING ATPASE ARSENITE-TRANSLOCATING ATPASE"/>
    <property type="match status" value="1"/>
</dbReference>
<dbReference type="FunFam" id="3.40.50.300:FF:000235">
    <property type="entry name" value="ATPase ASNA1"/>
    <property type="match status" value="1"/>
</dbReference>
<keyword evidence="3" id="KW-0813">Transport</keyword>